<evidence type="ECO:0000256" key="10">
    <source>
        <dbReference type="NCBIfam" id="TIGR00232"/>
    </source>
</evidence>
<dbReference type="SUPFAM" id="SSF52922">
    <property type="entry name" value="TK C-terminal domain-like"/>
    <property type="match status" value="1"/>
</dbReference>
<dbReference type="EC" id="2.2.1.1" evidence="3 10"/>
<feature type="binding site" evidence="12">
    <location>
        <position position="461"/>
    </location>
    <ligand>
        <name>substrate</name>
    </ligand>
</feature>
<dbReference type="SMART" id="SM00861">
    <property type="entry name" value="Transket_pyr"/>
    <property type="match status" value="1"/>
</dbReference>
<dbReference type="PANTHER" id="PTHR43522">
    <property type="entry name" value="TRANSKETOLASE"/>
    <property type="match status" value="1"/>
</dbReference>
<feature type="binding site" evidence="12">
    <location>
        <position position="384"/>
    </location>
    <ligand>
        <name>substrate</name>
    </ligand>
</feature>
<dbReference type="PANTHER" id="PTHR43522:SF2">
    <property type="entry name" value="TRANSKETOLASE 1-RELATED"/>
    <property type="match status" value="1"/>
</dbReference>
<name>A0A9Q4DG44_9LACT</name>
<dbReference type="Pfam" id="PF00456">
    <property type="entry name" value="Transketolase_N"/>
    <property type="match status" value="1"/>
</dbReference>
<evidence type="ECO:0000256" key="3">
    <source>
        <dbReference type="ARBA" id="ARBA00013152"/>
    </source>
</evidence>
<dbReference type="GO" id="GO:0005829">
    <property type="term" value="C:cytosol"/>
    <property type="evidence" value="ECO:0007669"/>
    <property type="project" value="TreeGrafter"/>
</dbReference>
<dbReference type="Proteomes" id="UP001069047">
    <property type="component" value="Unassembled WGS sequence"/>
</dbReference>
<evidence type="ECO:0000256" key="13">
    <source>
        <dbReference type="PIRSR" id="PIRSR605478-3"/>
    </source>
</evidence>
<evidence type="ECO:0000256" key="14">
    <source>
        <dbReference type="PIRSR" id="PIRSR605478-4"/>
    </source>
</evidence>
<evidence type="ECO:0000256" key="15">
    <source>
        <dbReference type="PIRSR" id="PIRSR605478-5"/>
    </source>
</evidence>
<protein>
    <recommendedName>
        <fullName evidence="4 10">Transketolase</fullName>
        <ecNumber evidence="3 10">2.2.1.1</ecNumber>
    </recommendedName>
</protein>
<dbReference type="InterPro" id="IPR005474">
    <property type="entry name" value="Transketolase_N"/>
</dbReference>
<feature type="region of interest" description="Disordered" evidence="16">
    <location>
        <begin position="98"/>
        <end position="117"/>
    </location>
</feature>
<evidence type="ECO:0000256" key="5">
    <source>
        <dbReference type="ARBA" id="ARBA00022679"/>
    </source>
</evidence>
<dbReference type="AlphaFoldDB" id="A0A9Q4DG44"/>
<gene>
    <name evidence="18" type="primary">tkt</name>
    <name evidence="18" type="ORF">ODY61_08625</name>
</gene>
<keyword evidence="7 14" id="KW-0460">Magnesium</keyword>
<evidence type="ECO:0000313" key="19">
    <source>
        <dbReference type="Proteomes" id="UP001069047"/>
    </source>
</evidence>
<feature type="binding site" evidence="13">
    <location>
        <position position="262"/>
    </location>
    <ligand>
        <name>thiamine diphosphate</name>
        <dbReference type="ChEBI" id="CHEBI:58937"/>
    </ligand>
</feature>
<comment type="cofactor">
    <cofactor evidence="14">
        <name>Mg(2+)</name>
        <dbReference type="ChEBI" id="CHEBI:18420"/>
    </cofactor>
    <text evidence="14">Binds 1 Mg(2+) ion per subunit. Can also utilize other divalent metal cations, such as Ca(2+), Mn(2+) and Co(2+).</text>
</comment>
<evidence type="ECO:0000256" key="12">
    <source>
        <dbReference type="PIRSR" id="PIRSR605478-2"/>
    </source>
</evidence>
<comment type="cofactor">
    <cofactor evidence="13">
        <name>thiamine diphosphate</name>
        <dbReference type="ChEBI" id="CHEBI:58937"/>
    </cofactor>
    <text evidence="13">Binds 1 thiamine pyrophosphate per subunit. During the reaction, the substrate forms a covalent intermediate with the cofactor.</text>
</comment>
<evidence type="ECO:0000256" key="8">
    <source>
        <dbReference type="ARBA" id="ARBA00023052"/>
    </source>
</evidence>
<dbReference type="GO" id="GO:0046872">
    <property type="term" value="F:metal ion binding"/>
    <property type="evidence" value="ECO:0007669"/>
    <property type="project" value="UniProtKB-KW"/>
</dbReference>
<organism evidence="18 19">
    <name type="scientific">Aerococcus mictus</name>
    <dbReference type="NCBI Taxonomy" id="2976810"/>
    <lineage>
        <taxon>Bacteria</taxon>
        <taxon>Bacillati</taxon>
        <taxon>Bacillota</taxon>
        <taxon>Bacilli</taxon>
        <taxon>Lactobacillales</taxon>
        <taxon>Aerococcaceae</taxon>
        <taxon>Aerococcus</taxon>
    </lineage>
</organism>
<dbReference type="Gene3D" id="3.40.50.970">
    <property type="match status" value="2"/>
</dbReference>
<feature type="binding site" evidence="12">
    <location>
        <position position="262"/>
    </location>
    <ligand>
        <name>substrate</name>
    </ligand>
</feature>
<feature type="binding site" evidence="13">
    <location>
        <position position="158"/>
    </location>
    <ligand>
        <name>thiamine diphosphate</name>
        <dbReference type="ChEBI" id="CHEBI:58937"/>
    </ligand>
</feature>
<feature type="binding site" evidence="13">
    <location>
        <position position="68"/>
    </location>
    <ligand>
        <name>thiamine diphosphate</name>
        <dbReference type="ChEBI" id="CHEBI:58937"/>
    </ligand>
</feature>
<feature type="site" description="Important for catalytic activity" evidence="15">
    <location>
        <position position="28"/>
    </location>
</feature>
<dbReference type="InterPro" id="IPR055152">
    <property type="entry name" value="Transketolase-like_C_2"/>
</dbReference>
<dbReference type="CDD" id="cd07033">
    <property type="entry name" value="TPP_PYR_DXS_TK_like"/>
    <property type="match status" value="1"/>
</dbReference>
<dbReference type="GO" id="GO:0006098">
    <property type="term" value="P:pentose-phosphate shunt"/>
    <property type="evidence" value="ECO:0007669"/>
    <property type="project" value="TreeGrafter"/>
</dbReference>
<accession>A0A9Q4DG44</accession>
<dbReference type="InterPro" id="IPR033247">
    <property type="entry name" value="Transketolase_fam"/>
</dbReference>
<dbReference type="GeneID" id="86859108"/>
<feature type="binding site" evidence="12">
    <location>
        <position position="469"/>
    </location>
    <ligand>
        <name>substrate</name>
    </ligand>
</feature>
<feature type="binding site" evidence="13">
    <location>
        <position position="187"/>
    </location>
    <ligand>
        <name>thiamine diphosphate</name>
        <dbReference type="ChEBI" id="CHEBI:58937"/>
    </ligand>
</feature>
<evidence type="ECO:0000256" key="6">
    <source>
        <dbReference type="ARBA" id="ARBA00022723"/>
    </source>
</evidence>
<feature type="binding site" evidence="14">
    <location>
        <position position="157"/>
    </location>
    <ligand>
        <name>Mg(2+)</name>
        <dbReference type="ChEBI" id="CHEBI:18420"/>
    </ligand>
</feature>
<feature type="binding site" evidence="14">
    <location>
        <position position="189"/>
    </location>
    <ligand>
        <name>Mg(2+)</name>
        <dbReference type="ChEBI" id="CHEBI:18420"/>
    </ligand>
</feature>
<dbReference type="Pfam" id="PF02779">
    <property type="entry name" value="Transket_pyr"/>
    <property type="match status" value="1"/>
</dbReference>
<feature type="binding site" evidence="12">
    <location>
        <position position="28"/>
    </location>
    <ligand>
        <name>substrate</name>
    </ligand>
</feature>
<dbReference type="Gene3D" id="3.40.50.920">
    <property type="match status" value="1"/>
</dbReference>
<dbReference type="RefSeq" id="WP_013669243.1">
    <property type="nucleotide sequence ID" value="NZ_CAJHLJ010000011.1"/>
</dbReference>
<dbReference type="InterPro" id="IPR029061">
    <property type="entry name" value="THDP-binding"/>
</dbReference>
<evidence type="ECO:0000256" key="1">
    <source>
        <dbReference type="ARBA" id="ARBA00007131"/>
    </source>
</evidence>
<feature type="domain" description="Transketolase-like pyrimidine-binding" evidence="17">
    <location>
        <begin position="354"/>
        <end position="525"/>
    </location>
</feature>
<dbReference type="InterPro" id="IPR005475">
    <property type="entry name" value="Transketolase-like_Pyr-bd"/>
</dbReference>
<evidence type="ECO:0000259" key="17">
    <source>
        <dbReference type="SMART" id="SM00861"/>
    </source>
</evidence>
<feature type="active site" description="Proton donor" evidence="11">
    <location>
        <position position="411"/>
    </location>
</feature>
<evidence type="ECO:0000313" key="18">
    <source>
        <dbReference type="EMBL" id="MCY3088172.1"/>
    </source>
</evidence>
<feature type="binding site" evidence="12">
    <location>
        <position position="520"/>
    </location>
    <ligand>
        <name>substrate</name>
    </ligand>
</feature>
<feature type="binding site" evidence="13">
    <location>
        <begin position="116"/>
        <end position="118"/>
    </location>
    <ligand>
        <name>thiamine diphosphate</name>
        <dbReference type="ChEBI" id="CHEBI:58937"/>
    </ligand>
</feature>
<feature type="binding site" evidence="14">
    <location>
        <position position="187"/>
    </location>
    <ligand>
        <name>Mg(2+)</name>
        <dbReference type="ChEBI" id="CHEBI:18420"/>
    </ligand>
</feature>
<dbReference type="InterPro" id="IPR009014">
    <property type="entry name" value="Transketo_C/PFOR_II"/>
</dbReference>
<dbReference type="FunFam" id="3.40.50.920:FF:000003">
    <property type="entry name" value="Transketolase"/>
    <property type="match status" value="1"/>
</dbReference>
<dbReference type="FunFam" id="3.40.50.970:FF:000004">
    <property type="entry name" value="Transketolase"/>
    <property type="match status" value="1"/>
</dbReference>
<feature type="site" description="Important for catalytic activity" evidence="15">
    <location>
        <position position="262"/>
    </location>
</feature>
<dbReference type="GO" id="GO:0004802">
    <property type="term" value="F:transketolase activity"/>
    <property type="evidence" value="ECO:0007669"/>
    <property type="project" value="UniProtKB-UniRule"/>
</dbReference>
<dbReference type="FunFam" id="3.40.50.970:FF:000003">
    <property type="entry name" value="Transketolase"/>
    <property type="match status" value="1"/>
</dbReference>
<feature type="binding site" evidence="13">
    <location>
        <position position="437"/>
    </location>
    <ligand>
        <name>thiamine diphosphate</name>
        <dbReference type="ChEBI" id="CHEBI:58937"/>
    </ligand>
</feature>
<evidence type="ECO:0000256" key="4">
    <source>
        <dbReference type="ARBA" id="ARBA00016662"/>
    </source>
</evidence>
<comment type="caution">
    <text evidence="18">The sequence shown here is derived from an EMBL/GenBank/DDBJ whole genome shotgun (WGS) entry which is preliminary data.</text>
</comment>
<sequence>MFSKVDSLAVDTIRMLSLDQVEEAGAGHPGAPLDQAPMAHALWTKHLRVNPTNPKWFNRDRFVLSSGHGSPLIYSLLHLAGFNLSIDDLKHFRKFNSKTPGHPEVTHTEGVEATTGPLGQGVANAVGMAMAEAHLAAMFNRDNYNVVDHYTYTICGDGDLQEGVCQEASSLAGHLKLGKLIVLYDSNDVQLDGPTNMGFTEDIEMKYKAYGWHYQRVEDGNDMEAINKAIEKAKAETDKPSIIEIKTIIGYGMPNAGTSDAHSDPIGAEGVAYTKKQYHWTHDEPFYVPDEVYNVYKENVENRGSQAEEEWNKLFKGYQEAYPELAEELSASIRRELPDNWADEVPNYEVGDSESTRDTSSRIINGIAEKVSTFWGGSADLSNSNKTMIKSAEAFTPDNYEGRNIWYGVREFAMGAILNGILLHGGTWSYVGTFFVFSDYLRPAIRLAALSQIPAIYVFTHDSVILGFDGATHEPIEHFASYRAMPNLTTFRPADANEAVAAWKFAMESEDRPTILALSRQALPVLEGTVKYAQDHVEKGGYVISPAESKDYDGIIIASGSEVSLSIEVQKQLKEDGIDVSVVSMPSTDLFDLQSDEYKEAVLPSKIEKRLVVEASNDPGWAKYYGSKGKALGIETFGISGDGQEVYESFGYTVDKIVEEYKTL</sequence>
<dbReference type="CDD" id="cd02012">
    <property type="entry name" value="TPP_TK"/>
    <property type="match status" value="1"/>
</dbReference>
<comment type="similarity">
    <text evidence="1">Belongs to the transketolase family.</text>
</comment>
<evidence type="ECO:0000256" key="7">
    <source>
        <dbReference type="ARBA" id="ARBA00022842"/>
    </source>
</evidence>
<proteinExistence type="inferred from homology"/>
<comment type="subunit">
    <text evidence="2">Homodimer.</text>
</comment>
<evidence type="ECO:0000256" key="2">
    <source>
        <dbReference type="ARBA" id="ARBA00011738"/>
    </source>
</evidence>
<dbReference type="EMBL" id="JAOTMY010000006">
    <property type="protein sequence ID" value="MCY3088172.1"/>
    <property type="molecule type" value="Genomic_DNA"/>
</dbReference>
<keyword evidence="5 18" id="KW-0808">Transferase</keyword>
<evidence type="ECO:0000256" key="9">
    <source>
        <dbReference type="ARBA" id="ARBA00049473"/>
    </source>
</evidence>
<dbReference type="NCBIfam" id="TIGR00232">
    <property type="entry name" value="tktlase_bact"/>
    <property type="match status" value="1"/>
</dbReference>
<dbReference type="InterPro" id="IPR005478">
    <property type="entry name" value="Transketolase_bac-like"/>
</dbReference>
<feature type="binding site" evidence="12">
    <location>
        <position position="473"/>
    </location>
    <ligand>
        <name>substrate</name>
    </ligand>
</feature>
<keyword evidence="8 13" id="KW-0786">Thiamine pyrophosphate</keyword>
<evidence type="ECO:0000256" key="11">
    <source>
        <dbReference type="PIRSR" id="PIRSR605478-1"/>
    </source>
</evidence>
<keyword evidence="6 14" id="KW-0479">Metal-binding</keyword>
<comment type="catalytic activity">
    <reaction evidence="9">
        <text>D-sedoheptulose 7-phosphate + D-glyceraldehyde 3-phosphate = aldehydo-D-ribose 5-phosphate + D-xylulose 5-phosphate</text>
        <dbReference type="Rhea" id="RHEA:10508"/>
        <dbReference type="ChEBI" id="CHEBI:57483"/>
        <dbReference type="ChEBI" id="CHEBI:57737"/>
        <dbReference type="ChEBI" id="CHEBI:58273"/>
        <dbReference type="ChEBI" id="CHEBI:59776"/>
        <dbReference type="EC" id="2.2.1.1"/>
    </reaction>
</comment>
<dbReference type="SUPFAM" id="SSF52518">
    <property type="entry name" value="Thiamin diphosphate-binding fold (THDP-binding)"/>
    <property type="match status" value="2"/>
</dbReference>
<reference evidence="18" key="1">
    <citation type="submission" date="2022-09" db="EMBL/GenBank/DDBJ databases">
        <title>Aerococcus urinae taxonomy study.</title>
        <authorList>
            <person name="Christensen J."/>
            <person name="Senneby E."/>
        </authorList>
    </citation>
    <scope>NUCLEOTIDE SEQUENCE</scope>
    <source>
        <strain evidence="18">LUND-41-B12</strain>
    </source>
</reference>
<dbReference type="Pfam" id="PF22613">
    <property type="entry name" value="Transketolase_C_1"/>
    <property type="match status" value="1"/>
</dbReference>
<feature type="binding site" evidence="12">
    <location>
        <position position="357"/>
    </location>
    <ligand>
        <name>substrate</name>
    </ligand>
</feature>
<evidence type="ECO:0000256" key="16">
    <source>
        <dbReference type="SAM" id="MobiDB-lite"/>
    </source>
</evidence>